<dbReference type="RefSeq" id="WP_344509641.1">
    <property type="nucleotide sequence ID" value="NZ_BAAAQD010000022.1"/>
</dbReference>
<gene>
    <name evidence="2" type="ORF">GCM10009827_085860</name>
</gene>
<reference evidence="2 3" key="1">
    <citation type="journal article" date="2019" name="Int. J. Syst. Evol. Microbiol.">
        <title>The Global Catalogue of Microorganisms (GCM) 10K type strain sequencing project: providing services to taxonomists for standard genome sequencing and annotation.</title>
        <authorList>
            <consortium name="The Broad Institute Genomics Platform"/>
            <consortium name="The Broad Institute Genome Sequencing Center for Infectious Disease"/>
            <person name="Wu L."/>
            <person name="Ma J."/>
        </authorList>
    </citation>
    <scope>NUCLEOTIDE SEQUENCE [LARGE SCALE GENOMIC DNA]</scope>
    <source>
        <strain evidence="2 3">JCM 15933</strain>
    </source>
</reference>
<evidence type="ECO:0000313" key="2">
    <source>
        <dbReference type="EMBL" id="GAA1552009.1"/>
    </source>
</evidence>
<proteinExistence type="predicted"/>
<dbReference type="InterPro" id="IPR007804">
    <property type="entry name" value="GvpG"/>
</dbReference>
<sequence>MGLLLTILTLPLAPVRAVTAIAELLLEQAEQELYSPQGLRRQLEALDEAVARGELSEDERRAAEQEILDRVTSRSTG</sequence>
<feature type="region of interest" description="Disordered" evidence="1">
    <location>
        <begin position="54"/>
        <end position="77"/>
    </location>
</feature>
<accession>A0ABN2C679</accession>
<organism evidence="2 3">
    <name type="scientific">Dactylosporangium maewongense</name>
    <dbReference type="NCBI Taxonomy" id="634393"/>
    <lineage>
        <taxon>Bacteria</taxon>
        <taxon>Bacillati</taxon>
        <taxon>Actinomycetota</taxon>
        <taxon>Actinomycetes</taxon>
        <taxon>Micromonosporales</taxon>
        <taxon>Micromonosporaceae</taxon>
        <taxon>Dactylosporangium</taxon>
    </lineage>
</organism>
<name>A0ABN2C679_9ACTN</name>
<keyword evidence="3" id="KW-1185">Reference proteome</keyword>
<dbReference type="EMBL" id="BAAAQD010000022">
    <property type="protein sequence ID" value="GAA1552009.1"/>
    <property type="molecule type" value="Genomic_DNA"/>
</dbReference>
<protein>
    <recommendedName>
        <fullName evidence="4">Gas vesicle protein G</fullName>
    </recommendedName>
</protein>
<dbReference type="Proteomes" id="UP001501470">
    <property type="component" value="Unassembled WGS sequence"/>
</dbReference>
<dbReference type="Pfam" id="PF05120">
    <property type="entry name" value="GvpG"/>
    <property type="match status" value="1"/>
</dbReference>
<evidence type="ECO:0000313" key="3">
    <source>
        <dbReference type="Proteomes" id="UP001501470"/>
    </source>
</evidence>
<evidence type="ECO:0008006" key="4">
    <source>
        <dbReference type="Google" id="ProtNLM"/>
    </source>
</evidence>
<evidence type="ECO:0000256" key="1">
    <source>
        <dbReference type="SAM" id="MobiDB-lite"/>
    </source>
</evidence>
<comment type="caution">
    <text evidence="2">The sequence shown here is derived from an EMBL/GenBank/DDBJ whole genome shotgun (WGS) entry which is preliminary data.</text>
</comment>